<gene>
    <name evidence="5" type="ORF">BS47DRAFT_1398668</name>
</gene>
<name>A0A9P6DMY1_9AGAM</name>
<dbReference type="EMBL" id="MU129082">
    <property type="protein sequence ID" value="KAF9507397.1"/>
    <property type="molecule type" value="Genomic_DNA"/>
</dbReference>
<dbReference type="PANTHER" id="PTHR14150:SF12">
    <property type="entry name" value="U3 SMALL NUCLEOLAR RNA-ASSOCIATED PROTEIN 14 HOMOLOG A"/>
    <property type="match status" value="1"/>
</dbReference>
<feature type="compositionally biased region" description="Acidic residues" evidence="4">
    <location>
        <begin position="346"/>
        <end position="364"/>
    </location>
</feature>
<feature type="compositionally biased region" description="Polar residues" evidence="4">
    <location>
        <begin position="255"/>
        <end position="268"/>
    </location>
</feature>
<accession>A0A9P6DMY1</accession>
<proteinExistence type="predicted"/>
<evidence type="ECO:0000256" key="4">
    <source>
        <dbReference type="SAM" id="MobiDB-lite"/>
    </source>
</evidence>
<comment type="caution">
    <text evidence="5">The sequence shown here is derived from an EMBL/GenBank/DDBJ whole genome shotgun (WGS) entry which is preliminary data.</text>
</comment>
<feature type="compositionally biased region" description="Acidic residues" evidence="4">
    <location>
        <begin position="1280"/>
        <end position="1318"/>
    </location>
</feature>
<keyword evidence="6" id="KW-1185">Reference proteome</keyword>
<feature type="region of interest" description="Disordered" evidence="4">
    <location>
        <begin position="827"/>
        <end position="862"/>
    </location>
</feature>
<organism evidence="5 6">
    <name type="scientific">Hydnum rufescens UP504</name>
    <dbReference type="NCBI Taxonomy" id="1448309"/>
    <lineage>
        <taxon>Eukaryota</taxon>
        <taxon>Fungi</taxon>
        <taxon>Dikarya</taxon>
        <taxon>Basidiomycota</taxon>
        <taxon>Agaricomycotina</taxon>
        <taxon>Agaricomycetes</taxon>
        <taxon>Cantharellales</taxon>
        <taxon>Hydnaceae</taxon>
        <taxon>Hydnum</taxon>
    </lineage>
</organism>
<evidence type="ECO:0000256" key="2">
    <source>
        <dbReference type="ARBA" id="ARBA00022553"/>
    </source>
</evidence>
<dbReference type="InterPro" id="IPR006709">
    <property type="entry name" value="SSU_processome_Utp14"/>
</dbReference>
<dbReference type="Proteomes" id="UP000886523">
    <property type="component" value="Unassembled WGS sequence"/>
</dbReference>
<feature type="compositionally biased region" description="Acidic residues" evidence="4">
    <location>
        <begin position="421"/>
        <end position="442"/>
    </location>
</feature>
<feature type="compositionally biased region" description="Polar residues" evidence="4">
    <location>
        <begin position="829"/>
        <end position="840"/>
    </location>
</feature>
<comment type="subcellular location">
    <subcellularLocation>
        <location evidence="1">Nucleus</location>
        <location evidence="1">Nucleolus</location>
    </subcellularLocation>
</comment>
<sequence length="1482" mass="164369">MTNCRLAADWSPVRAATLPVFALTLNRRHAFSSSDTECPQYLRGDSFGRDNDEIDPPGSSIKPGDGSECIPPYGWQRSVKALKMGNGVPLPEPDDPSSVATLDTLRGLAREEIVMKKDGATKTSEDKARVIMGDRGTTKINTPGNPSGLQFLWSRVTSESGSIHLLLGGKPGRTAKEVGAEGESPLLSTKPVSPNSEFYTTSNLIHSVLDVGKNMRRPSVKSSNNAAVAVRPSTMAKTASLRRTGSRRIKGAHSAPTSTVFSSRNASGYQKRLERKNKRPPTNDPDVYEYSATRDRRANITLDIDKDELRGLGQDTLDGHAANKDMEMLRQKITAAMGEDMGVVGSEDDEDIDSDAAFEGDSDEERFSAFKFAQKPGPSKRPKPPKKSTGRSLSALLDGDGGESANNDDGASGADSRSDEGSSDAEEDEEEVLAPSDDEDIEVEGDALNKLDSFIDDLSHRKRKASDITDPFPARSIKRRFLNGWKLRSKGNLLFQAAHMLPSSASGNNASLASLEKSAKLLSSTNNQPLSAPLHQRQQDRVDREAAYEATKEEVHKWAPTMKRIKEAEHLSFPLQAPAVLNTSSSELTSKLKPSTELESAVDWLLKASKLREEDIEKTEELQMSNLTIKEVTARRAELRQMRELMFRAEAKAKRISKIKSKTFQKIQKKAREKNALTLDQIGALDPEVADAERLKLETARAKERATLRHKNTSRWAKQMNARGLERGEQLHRKIQGLNEEYKAPEDFVESDGENDIACKDEERASGNEVHARRKNEDTVPPRVWQMIFGQTVQGNQGRLIFRPTADQSRMRVHQELRLRISHCIASIRPSTSSQPSQHIPPSDRESSAGEPATSAKEKNEILVSKKSSLASKSKVALKKQLARTEDALSHEADDAVVEISLDKAMTINHAKQKPKQKSKQEGKETMEVREIEADAPTTVDMTLPGWGSWGGRGTKKSQPKPHLIKKVPGVAPAARADAGKARVIISERKDKKAGRYMVKDLPHSYTTKARFESSLEMPIGPEWNTRMGPRKHSAQGHQKVSRFFPRFSASINGDWSVRRVTRVVRSKVVTMASPKATTSTAGPKGRVSTLKGTMRTNAVQSVTTVQNHRKSALKKYGSTVRVRAETSITRQYLRQLKIDDSTTLMHQTTRSPLNKATVMSEFRISSFFASSGSEEWASKQCSMTLWEASDWDKFKVKGASVPVIIEIKRAASRRLTAQKEAVQQGEQFFLDNEYRTQKSVILIVTSGEWCCWLRLRGSEGRRNPSEHDDLVVTPSDLSGEAEEDSEAGDEEHEENEERETGAEDEPNTVGESDEEDKSDAQDPSRNSRDRDSDGGSPDVLLLKRGVERNKNLKKQESSHDQASPLQIPQFKGLCSTSSQGRPSDVQLDDPPWIQVCTRIRWRRPMSKFPYPVAVTLDTEMLRCMEKSIGIVFIQSLLQSLYEIEKKITVPLLGRRTANPILAQNKGGRETTGIIRVSEKLP</sequence>
<feature type="region of interest" description="Disordered" evidence="4">
    <location>
        <begin position="234"/>
        <end position="286"/>
    </location>
</feature>
<dbReference type="OrthoDB" id="277439at2759"/>
<feature type="region of interest" description="Disordered" evidence="4">
    <location>
        <begin position="343"/>
        <end position="442"/>
    </location>
</feature>
<feature type="compositionally biased region" description="Basic and acidic residues" evidence="4">
    <location>
        <begin position="1319"/>
        <end position="1334"/>
    </location>
</feature>
<feature type="region of interest" description="Disordered" evidence="4">
    <location>
        <begin position="1262"/>
        <end position="1346"/>
    </location>
</feature>
<dbReference type="GO" id="GO:0032040">
    <property type="term" value="C:small-subunit processome"/>
    <property type="evidence" value="ECO:0007669"/>
    <property type="project" value="InterPro"/>
</dbReference>
<dbReference type="Pfam" id="PF04615">
    <property type="entry name" value="Utp14"/>
    <property type="match status" value="2"/>
</dbReference>
<dbReference type="PANTHER" id="PTHR14150">
    <property type="entry name" value="U3 SMALL NUCLEOLAR RNA-ASSOCIATED PROTEIN 14"/>
    <property type="match status" value="1"/>
</dbReference>
<feature type="compositionally biased region" description="Basic residues" evidence="4">
    <location>
        <begin position="378"/>
        <end position="389"/>
    </location>
</feature>
<evidence type="ECO:0000256" key="1">
    <source>
        <dbReference type="ARBA" id="ARBA00004604"/>
    </source>
</evidence>
<protein>
    <submittedName>
        <fullName evidence="5">Uncharacterized protein</fullName>
    </submittedName>
</protein>
<keyword evidence="2" id="KW-0597">Phosphoprotein</keyword>
<feature type="compositionally biased region" description="Basic residues" evidence="4">
    <location>
        <begin position="954"/>
        <end position="963"/>
    </location>
</feature>
<feature type="region of interest" description="Disordered" evidence="4">
    <location>
        <begin position="940"/>
        <end position="963"/>
    </location>
</feature>
<feature type="region of interest" description="Disordered" evidence="4">
    <location>
        <begin position="45"/>
        <end position="68"/>
    </location>
</feature>
<evidence type="ECO:0000313" key="5">
    <source>
        <dbReference type="EMBL" id="KAF9507397.1"/>
    </source>
</evidence>
<reference evidence="5" key="1">
    <citation type="journal article" date="2020" name="Nat. Commun.">
        <title>Large-scale genome sequencing of mycorrhizal fungi provides insights into the early evolution of symbiotic traits.</title>
        <authorList>
            <person name="Miyauchi S."/>
            <person name="Kiss E."/>
            <person name="Kuo A."/>
            <person name="Drula E."/>
            <person name="Kohler A."/>
            <person name="Sanchez-Garcia M."/>
            <person name="Morin E."/>
            <person name="Andreopoulos B."/>
            <person name="Barry K.W."/>
            <person name="Bonito G."/>
            <person name="Buee M."/>
            <person name="Carver A."/>
            <person name="Chen C."/>
            <person name="Cichocki N."/>
            <person name="Clum A."/>
            <person name="Culley D."/>
            <person name="Crous P.W."/>
            <person name="Fauchery L."/>
            <person name="Girlanda M."/>
            <person name="Hayes R.D."/>
            <person name="Keri Z."/>
            <person name="LaButti K."/>
            <person name="Lipzen A."/>
            <person name="Lombard V."/>
            <person name="Magnuson J."/>
            <person name="Maillard F."/>
            <person name="Murat C."/>
            <person name="Nolan M."/>
            <person name="Ohm R.A."/>
            <person name="Pangilinan J."/>
            <person name="Pereira M.F."/>
            <person name="Perotto S."/>
            <person name="Peter M."/>
            <person name="Pfister S."/>
            <person name="Riley R."/>
            <person name="Sitrit Y."/>
            <person name="Stielow J.B."/>
            <person name="Szollosi G."/>
            <person name="Zifcakova L."/>
            <person name="Stursova M."/>
            <person name="Spatafora J.W."/>
            <person name="Tedersoo L."/>
            <person name="Vaario L.M."/>
            <person name="Yamada A."/>
            <person name="Yan M."/>
            <person name="Wang P."/>
            <person name="Xu J."/>
            <person name="Bruns T."/>
            <person name="Baldrian P."/>
            <person name="Vilgalys R."/>
            <person name="Dunand C."/>
            <person name="Henrissat B."/>
            <person name="Grigoriev I.V."/>
            <person name="Hibbett D."/>
            <person name="Nagy L.G."/>
            <person name="Martin F.M."/>
        </authorList>
    </citation>
    <scope>NUCLEOTIDE SEQUENCE</scope>
    <source>
        <strain evidence="5">UP504</strain>
    </source>
</reference>
<evidence type="ECO:0000256" key="3">
    <source>
        <dbReference type="ARBA" id="ARBA00023242"/>
    </source>
</evidence>
<feature type="compositionally biased region" description="Basic and acidic residues" evidence="4">
    <location>
        <begin position="1262"/>
        <end position="1271"/>
    </location>
</feature>
<keyword evidence="3" id="KW-0539">Nucleus</keyword>
<evidence type="ECO:0000313" key="6">
    <source>
        <dbReference type="Proteomes" id="UP000886523"/>
    </source>
</evidence>
<dbReference type="GO" id="GO:0006364">
    <property type="term" value="P:rRNA processing"/>
    <property type="evidence" value="ECO:0007669"/>
    <property type="project" value="InterPro"/>
</dbReference>